<proteinExistence type="predicted"/>
<accession>A0ABP0IT83</accession>
<evidence type="ECO:0000313" key="2">
    <source>
        <dbReference type="Proteomes" id="UP001642484"/>
    </source>
</evidence>
<dbReference type="EMBL" id="CAXAMN010003501">
    <property type="protein sequence ID" value="CAK9004898.1"/>
    <property type="molecule type" value="Genomic_DNA"/>
</dbReference>
<dbReference type="Proteomes" id="UP001642484">
    <property type="component" value="Unassembled WGS sequence"/>
</dbReference>
<name>A0ABP0IT83_9DINO</name>
<keyword evidence="2" id="KW-1185">Reference proteome</keyword>
<comment type="caution">
    <text evidence="1">The sequence shown here is derived from an EMBL/GenBank/DDBJ whole genome shotgun (WGS) entry which is preliminary data.</text>
</comment>
<sequence length="379" mass="43354">MEKMCTDKQCTALRAFHQGTLHGQEGSCPLCGEDITFIHLLWQCSFWKGRVKDLPDQWHERLQAGTEPELWNRGMTQSLFYIPDGGMATFNGEGLWSNLETLPVGAGQAFSVAIAPTCRDPRHRRFAFAICIHNVHSKERIASITGICPGHASRQRAFFYALKHLSLHINDKVQVPVFQHTTWKLWTWMAAFEHFPDLCQGLEQEDYDQVRLLLLSGSDLNSSHNRKLFQKDAQAKATQAAILARPEEILDLQRQEIQEGLNAPCTQAILAKEHKKTRFEVIHDLLDMQQAPVEGQHHFKLDKAYLRCQVCRCYILARAGEEQFHRFLGSYCHHGPLDAAEWRGHPTHQMMRTGNMAECKLCKAKTKMTGNNWDLTPKL</sequence>
<evidence type="ECO:0008006" key="3">
    <source>
        <dbReference type="Google" id="ProtNLM"/>
    </source>
</evidence>
<evidence type="ECO:0000313" key="1">
    <source>
        <dbReference type="EMBL" id="CAK9004898.1"/>
    </source>
</evidence>
<organism evidence="1 2">
    <name type="scientific">Durusdinium trenchii</name>
    <dbReference type="NCBI Taxonomy" id="1381693"/>
    <lineage>
        <taxon>Eukaryota</taxon>
        <taxon>Sar</taxon>
        <taxon>Alveolata</taxon>
        <taxon>Dinophyceae</taxon>
        <taxon>Suessiales</taxon>
        <taxon>Symbiodiniaceae</taxon>
        <taxon>Durusdinium</taxon>
    </lineage>
</organism>
<gene>
    <name evidence="1" type="ORF">CCMP2556_LOCUS7864</name>
</gene>
<protein>
    <recommendedName>
        <fullName evidence="3">Reverse transcriptase zinc-binding domain-containing protein</fullName>
    </recommendedName>
</protein>
<reference evidence="1 2" key="1">
    <citation type="submission" date="2024-02" db="EMBL/GenBank/DDBJ databases">
        <authorList>
            <person name="Chen Y."/>
            <person name="Shah S."/>
            <person name="Dougan E. K."/>
            <person name="Thang M."/>
            <person name="Chan C."/>
        </authorList>
    </citation>
    <scope>NUCLEOTIDE SEQUENCE [LARGE SCALE GENOMIC DNA]</scope>
</reference>
<feature type="non-terminal residue" evidence="1">
    <location>
        <position position="379"/>
    </location>
</feature>